<dbReference type="PRINTS" id="PR00080">
    <property type="entry name" value="SDRFAMILY"/>
</dbReference>
<evidence type="ECO:0000313" key="3">
    <source>
        <dbReference type="EMBL" id="EQD54332.1"/>
    </source>
</evidence>
<dbReference type="Gene3D" id="3.40.50.720">
    <property type="entry name" value="NAD(P)-binding Rossmann-like Domain"/>
    <property type="match status" value="1"/>
</dbReference>
<dbReference type="EMBL" id="AUZZ01004238">
    <property type="protein sequence ID" value="EQD54332.1"/>
    <property type="molecule type" value="Genomic_DNA"/>
</dbReference>
<dbReference type="InterPro" id="IPR050259">
    <property type="entry name" value="SDR"/>
</dbReference>
<dbReference type="SUPFAM" id="SSF51735">
    <property type="entry name" value="NAD(P)-binding Rossmann-fold domains"/>
    <property type="match status" value="1"/>
</dbReference>
<dbReference type="Pfam" id="PF13561">
    <property type="entry name" value="adh_short_C2"/>
    <property type="match status" value="1"/>
</dbReference>
<dbReference type="PANTHER" id="PTHR42879">
    <property type="entry name" value="3-OXOACYL-(ACYL-CARRIER-PROTEIN) REDUCTASE"/>
    <property type="match status" value="1"/>
</dbReference>
<protein>
    <submittedName>
        <fullName evidence="3">3-ketoacyl-(Acyl-carrier-protein) reductase</fullName>
    </submittedName>
</protein>
<dbReference type="PANTHER" id="PTHR42879:SF2">
    <property type="entry name" value="3-OXOACYL-[ACYL-CARRIER-PROTEIN] REDUCTASE FABG"/>
    <property type="match status" value="1"/>
</dbReference>
<dbReference type="FunFam" id="3.40.50.720:FF:000173">
    <property type="entry name" value="3-oxoacyl-[acyl-carrier protein] reductase"/>
    <property type="match status" value="1"/>
</dbReference>
<reference evidence="3" key="2">
    <citation type="journal article" date="2014" name="ISME J.">
        <title>Microbial stratification in low pH oxic and suboxic macroscopic growths along an acid mine drainage.</title>
        <authorList>
            <person name="Mendez-Garcia C."/>
            <person name="Mesa V."/>
            <person name="Sprenger R.R."/>
            <person name="Richter M."/>
            <person name="Diez M.S."/>
            <person name="Solano J."/>
            <person name="Bargiela R."/>
            <person name="Golyshina O.V."/>
            <person name="Manteca A."/>
            <person name="Ramos J.L."/>
            <person name="Gallego J.R."/>
            <person name="Llorente I."/>
            <person name="Martins Dos Santos V.A."/>
            <person name="Jensen O.N."/>
            <person name="Pelaez A.I."/>
            <person name="Sanchez J."/>
            <person name="Ferrer M."/>
        </authorList>
    </citation>
    <scope>NUCLEOTIDE SEQUENCE</scope>
</reference>
<name>T1ABB8_9ZZZZ</name>
<evidence type="ECO:0000256" key="2">
    <source>
        <dbReference type="ARBA" id="ARBA00023002"/>
    </source>
</evidence>
<dbReference type="NCBIfam" id="NF004200">
    <property type="entry name" value="PRK05653.1-5"/>
    <property type="match status" value="1"/>
</dbReference>
<gene>
    <name evidence="3" type="ORF">B2A_06040</name>
</gene>
<dbReference type="GO" id="GO:0016491">
    <property type="term" value="F:oxidoreductase activity"/>
    <property type="evidence" value="ECO:0007669"/>
    <property type="project" value="UniProtKB-KW"/>
</dbReference>
<dbReference type="AlphaFoldDB" id="T1ABB8"/>
<accession>T1ABB8</accession>
<dbReference type="InterPro" id="IPR036291">
    <property type="entry name" value="NAD(P)-bd_dom_sf"/>
</dbReference>
<keyword evidence="2" id="KW-0560">Oxidoreductase</keyword>
<reference evidence="3" key="1">
    <citation type="submission" date="2013-08" db="EMBL/GenBank/DDBJ databases">
        <authorList>
            <person name="Mendez C."/>
            <person name="Richter M."/>
            <person name="Ferrer M."/>
            <person name="Sanchez J."/>
        </authorList>
    </citation>
    <scope>NUCLEOTIDE SEQUENCE</scope>
</reference>
<dbReference type="PRINTS" id="PR00081">
    <property type="entry name" value="GDHRDH"/>
</dbReference>
<proteinExistence type="inferred from homology"/>
<comment type="caution">
    <text evidence="3">The sequence shown here is derived from an EMBL/GenBank/DDBJ whole genome shotgun (WGS) entry which is preliminary data.</text>
</comment>
<sequence length="199" mass="20453">AEALVGAIIQAGGSASVVRFDVTDAAGARAALAGLPGPIQILVNNAGVHDDAVLPGMRPEQWHRVIDVSVNGFFNVTQPLLLPMIRTRWGRIINISSVTALIGNRGQVNYAAAKGALNAATKALALELATRGITVNAVAPGIIATPMTEGLFAPENLKRLVPLGRAGAPEEVASLVAFLASEEASYITAQILSVDGGMA</sequence>
<comment type="similarity">
    <text evidence="1">Belongs to the short-chain dehydrogenases/reductases (SDR) family.</text>
</comment>
<evidence type="ECO:0000256" key="1">
    <source>
        <dbReference type="ARBA" id="ARBA00006484"/>
    </source>
</evidence>
<feature type="non-terminal residue" evidence="3">
    <location>
        <position position="1"/>
    </location>
</feature>
<dbReference type="InterPro" id="IPR002347">
    <property type="entry name" value="SDR_fam"/>
</dbReference>
<organism evidence="3">
    <name type="scientific">mine drainage metagenome</name>
    <dbReference type="NCBI Taxonomy" id="410659"/>
    <lineage>
        <taxon>unclassified sequences</taxon>
        <taxon>metagenomes</taxon>
        <taxon>ecological metagenomes</taxon>
    </lineage>
</organism>